<evidence type="ECO:0000313" key="2">
    <source>
        <dbReference type="Proteomes" id="UP000450000"/>
    </source>
</evidence>
<proteinExistence type="predicted"/>
<organism evidence="1 2">
    <name type="scientific">Streptomyces kaniharaensis</name>
    <dbReference type="NCBI Taxonomy" id="212423"/>
    <lineage>
        <taxon>Bacteria</taxon>
        <taxon>Bacillati</taxon>
        <taxon>Actinomycetota</taxon>
        <taxon>Actinomycetes</taxon>
        <taxon>Kitasatosporales</taxon>
        <taxon>Streptomycetaceae</taxon>
        <taxon>Streptomyces</taxon>
    </lineage>
</organism>
<dbReference type="AlphaFoldDB" id="A0A6N7KZZ7"/>
<dbReference type="RefSeq" id="WP_153469950.1">
    <property type="nucleotide sequence ID" value="NZ_WBOF01000004.1"/>
</dbReference>
<accession>A0A6N7KZZ7</accession>
<gene>
    <name evidence="1" type="ORF">F7Q99_35290</name>
</gene>
<comment type="caution">
    <text evidence="1">The sequence shown here is derived from an EMBL/GenBank/DDBJ whole genome shotgun (WGS) entry which is preliminary data.</text>
</comment>
<dbReference type="EMBL" id="WBOF01000004">
    <property type="protein sequence ID" value="MQS17306.1"/>
    <property type="molecule type" value="Genomic_DNA"/>
</dbReference>
<keyword evidence="2" id="KW-1185">Reference proteome</keyword>
<reference evidence="1 2" key="1">
    <citation type="submission" date="2019-09" db="EMBL/GenBank/DDBJ databases">
        <title>Genome Sequences of Streptomyces kaniharaensis ATCC 21070.</title>
        <authorList>
            <person name="Zhu W."/>
            <person name="De Crecy-Lagard V."/>
            <person name="Richards N.G."/>
        </authorList>
    </citation>
    <scope>NUCLEOTIDE SEQUENCE [LARGE SCALE GENOMIC DNA]</scope>
    <source>
        <strain evidence="1 2">SF-557</strain>
    </source>
</reference>
<dbReference type="OrthoDB" id="4327004at2"/>
<name>A0A6N7KZZ7_9ACTN</name>
<sequence>MPYADLLTHGPKLPLNTAWRHLLHRTGAVNAVRAACGGWAPALDAPESEETIAALMPRTGPRADTVVDVVAVAGGTLAQARLRDETFARYDERWTGGRGALRDLAPADIGAVRSRLAPPGALLAHHGLATPHHLQDGRLLRVSAGLAAYSSVPHFVPGPLAEDAATTAMMDAQTRAELTLPAPSVLLFHDGVPFDAVADDRDLVEAADEGRLPLGDAPVVMGGVLTAREDGHLDEGLGWLLTAATDRRTGIPLYSLVPVPYGGHPAGRALYGYAALLAFENWRPPPELPRRDGSGRQDREIKKLARTRQARDGGFHGVHLLDYEPPPEEPAARTRSAAGAGELAVGTWRRAHVRPRVRYGIRDGSGRKVGPVYKEHAVLGVTYEYRHRWVARTRIRPDLPLADRETVYALGVPAGGREAARSGSGRIEAGHPFIDIA</sequence>
<dbReference type="Proteomes" id="UP000450000">
    <property type="component" value="Unassembled WGS sequence"/>
</dbReference>
<evidence type="ECO:0000313" key="1">
    <source>
        <dbReference type="EMBL" id="MQS17306.1"/>
    </source>
</evidence>
<protein>
    <submittedName>
        <fullName evidence="1">Uncharacterized protein</fullName>
    </submittedName>
</protein>